<dbReference type="GO" id="GO:0006812">
    <property type="term" value="P:monoatomic cation transport"/>
    <property type="evidence" value="ECO:0007669"/>
    <property type="project" value="InterPro"/>
</dbReference>
<reference evidence="2" key="1">
    <citation type="journal article" date="2013" name="J. Plant Res.">
        <title>Effect of fungi and light on seed germination of three Opuntia species from semiarid lands of central Mexico.</title>
        <authorList>
            <person name="Delgado-Sanchez P."/>
            <person name="Jimenez-Bremont J.F."/>
            <person name="Guerrero-Gonzalez Mde L."/>
            <person name="Flores J."/>
        </authorList>
    </citation>
    <scope>NUCLEOTIDE SEQUENCE</scope>
    <source>
        <tissue evidence="2">Cladode</tissue>
    </source>
</reference>
<dbReference type="GO" id="GO:0009707">
    <property type="term" value="C:chloroplast outer membrane"/>
    <property type="evidence" value="ECO:0007669"/>
    <property type="project" value="TreeGrafter"/>
</dbReference>
<accession>A0A7C8YLM1</accession>
<dbReference type="GO" id="GO:0005216">
    <property type="term" value="F:monoatomic ion channel activity"/>
    <property type="evidence" value="ECO:0007669"/>
    <property type="project" value="InterPro"/>
</dbReference>
<evidence type="ECO:0000313" key="2">
    <source>
        <dbReference type="EMBL" id="MBA4620910.1"/>
    </source>
</evidence>
<dbReference type="AlphaFoldDB" id="A0A7C8YLM1"/>
<reference evidence="2" key="2">
    <citation type="submission" date="2020-07" db="EMBL/GenBank/DDBJ databases">
        <authorList>
            <person name="Vera ALvarez R."/>
            <person name="Arias-Moreno D.M."/>
            <person name="Jimenez-Jacinto V."/>
            <person name="Jimenez-Bremont J.F."/>
            <person name="Swaminathan K."/>
            <person name="Moose S.P."/>
            <person name="Guerrero-Gonzalez M.L."/>
            <person name="Marino-Ramirez L."/>
            <person name="Landsman D."/>
            <person name="Rodriguez-Kessler M."/>
            <person name="Delgado-Sanchez P."/>
        </authorList>
    </citation>
    <scope>NUCLEOTIDE SEQUENCE</scope>
    <source>
        <tissue evidence="2">Cladode</tissue>
    </source>
</reference>
<protein>
    <recommendedName>
        <fullName evidence="3">Outer envelope pore protein 37, chloroplastic</fullName>
    </recommendedName>
</protein>
<proteinExistence type="predicted"/>
<feature type="compositionally biased region" description="Polar residues" evidence="1">
    <location>
        <begin position="13"/>
        <end position="28"/>
    </location>
</feature>
<organism evidence="2">
    <name type="scientific">Opuntia streptacantha</name>
    <name type="common">Prickly pear cactus</name>
    <name type="synonym">Opuntia cardona</name>
    <dbReference type="NCBI Taxonomy" id="393608"/>
    <lineage>
        <taxon>Eukaryota</taxon>
        <taxon>Viridiplantae</taxon>
        <taxon>Streptophyta</taxon>
        <taxon>Embryophyta</taxon>
        <taxon>Tracheophyta</taxon>
        <taxon>Spermatophyta</taxon>
        <taxon>Magnoliopsida</taxon>
        <taxon>eudicotyledons</taxon>
        <taxon>Gunneridae</taxon>
        <taxon>Pentapetalae</taxon>
        <taxon>Caryophyllales</taxon>
        <taxon>Cactineae</taxon>
        <taxon>Cactaceae</taxon>
        <taxon>Opuntioideae</taxon>
        <taxon>Opuntia</taxon>
    </lineage>
</organism>
<dbReference type="PANTHER" id="PTHR35484:SF2">
    <property type="entry name" value="OUTER ENVELOPE PORE PROTEIN 37, CHLOROPLASTIC"/>
    <property type="match status" value="1"/>
</dbReference>
<feature type="region of interest" description="Disordered" evidence="1">
    <location>
        <begin position="1"/>
        <end position="54"/>
    </location>
</feature>
<dbReference type="InterPro" id="IPR038951">
    <property type="entry name" value="OEP37-like"/>
</dbReference>
<feature type="compositionally biased region" description="Pro residues" evidence="1">
    <location>
        <begin position="37"/>
        <end position="48"/>
    </location>
</feature>
<name>A0A7C8YLM1_OPUST</name>
<evidence type="ECO:0000256" key="1">
    <source>
        <dbReference type="SAM" id="MobiDB-lite"/>
    </source>
</evidence>
<evidence type="ECO:0008006" key="3">
    <source>
        <dbReference type="Google" id="ProtNLM"/>
    </source>
</evidence>
<sequence>MAEAPPQPLQVHLPNSQTQPHSITISTAPSSFSQESSPPPPPTPPPEQPSQLPRSFGLFSFQKRPPVRVTSEFDSDSSIFVHKLSSKLFNGLAKLKFSFQNDPNGKVSEPQLAIITKHLAIHYDFEEQNALVKGSLNVGPNLKLEAAHDIKARQGELAMVANLSDPDYKIKLASAVPSIGLPKATLKFPYGEVSLEEKEDDEEKRSLSVSGIVESSVLNGVCSALYEDETLNLRYRYKDEEMSFIPSISLPSNAVSFAFKRRFGPSDKLSYWYNFDTNYWSAVYKHTVGTDYKFKVGYDSEVRLGWASLWVGDEDGTVKTAPMKMKVQFMLQVPQDTIKASALMFRVKKRWDI</sequence>
<dbReference type="PANTHER" id="PTHR35484">
    <property type="entry name" value="OUTER ENVELOPE PORE PROTEIN 37, CHLOROPLASTIC"/>
    <property type="match status" value="1"/>
</dbReference>
<dbReference type="EMBL" id="GISG01032278">
    <property type="protein sequence ID" value="MBA4620910.1"/>
    <property type="molecule type" value="Transcribed_RNA"/>
</dbReference>